<dbReference type="PANTHER" id="PTHR37383">
    <property type="entry name" value="OS01G0694200 PROTEIN"/>
    <property type="match status" value="1"/>
</dbReference>
<evidence type="ECO:0000256" key="1">
    <source>
        <dbReference type="SAM" id="MobiDB-lite"/>
    </source>
</evidence>
<dbReference type="Proteomes" id="UP001222027">
    <property type="component" value="Unassembled WGS sequence"/>
</dbReference>
<gene>
    <name evidence="2" type="ORF">OPV22_029518</name>
</gene>
<protein>
    <recommendedName>
        <fullName evidence="4">Cleavage/polyadenylation specificity factor A subunit N-terminal domain-containing protein</fullName>
    </recommendedName>
</protein>
<dbReference type="EMBL" id="JAQQAF010000008">
    <property type="protein sequence ID" value="KAJ8466966.1"/>
    <property type="molecule type" value="Genomic_DNA"/>
</dbReference>
<evidence type="ECO:0000313" key="2">
    <source>
        <dbReference type="EMBL" id="KAJ8466966.1"/>
    </source>
</evidence>
<organism evidence="2 3">
    <name type="scientific">Ensete ventricosum</name>
    <name type="common">Abyssinian banana</name>
    <name type="synonym">Musa ensete</name>
    <dbReference type="NCBI Taxonomy" id="4639"/>
    <lineage>
        <taxon>Eukaryota</taxon>
        <taxon>Viridiplantae</taxon>
        <taxon>Streptophyta</taxon>
        <taxon>Embryophyta</taxon>
        <taxon>Tracheophyta</taxon>
        <taxon>Spermatophyta</taxon>
        <taxon>Magnoliopsida</taxon>
        <taxon>Liliopsida</taxon>
        <taxon>Zingiberales</taxon>
        <taxon>Musaceae</taxon>
        <taxon>Ensete</taxon>
    </lineage>
</organism>
<evidence type="ECO:0008006" key="4">
    <source>
        <dbReference type="Google" id="ProtNLM"/>
    </source>
</evidence>
<comment type="caution">
    <text evidence="2">The sequence shown here is derived from an EMBL/GenBank/DDBJ whole genome shotgun (WGS) entry which is preliminary data.</text>
</comment>
<accession>A0AAV8P673</accession>
<reference evidence="2 3" key="1">
    <citation type="submission" date="2022-12" db="EMBL/GenBank/DDBJ databases">
        <title>Chromosome-scale assembly of the Ensete ventricosum genome.</title>
        <authorList>
            <person name="Dussert Y."/>
            <person name="Stocks J."/>
            <person name="Wendawek A."/>
            <person name="Woldeyes F."/>
            <person name="Nichols R.A."/>
            <person name="Borrell J.S."/>
        </authorList>
    </citation>
    <scope>NUCLEOTIDE SEQUENCE [LARGE SCALE GENOMIC DNA]</scope>
    <source>
        <strain evidence="3">cv. Maze</strain>
        <tissue evidence="2">Seeds</tissue>
    </source>
</reference>
<proteinExistence type="predicted"/>
<keyword evidence="3" id="KW-1185">Reference proteome</keyword>
<dbReference type="PANTHER" id="PTHR37383:SF1">
    <property type="entry name" value="OS01G0694200 PROTEIN"/>
    <property type="match status" value="1"/>
</dbReference>
<feature type="region of interest" description="Disordered" evidence="1">
    <location>
        <begin position="224"/>
        <end position="249"/>
    </location>
</feature>
<name>A0AAV8P673_ENSVE</name>
<evidence type="ECO:0000313" key="3">
    <source>
        <dbReference type="Proteomes" id="UP001222027"/>
    </source>
</evidence>
<sequence>MRLHASKLDLPFPSSFSPSSPAAVVSSPPQSPSPPPSTAACFLRLLPSATVLFLSAAPLAAGSSVQLRAWILLPRGGSAAAFAPARLDYRNDRGRSAVALPLPHGLSVRLAGSVNVFVVHSIAASQIWVFAARLDAGAEATIHLVKCAVVELTLPIYSITLSMGFMLIGEVDGVRVFPLRPLVKGRVTNTGGLGHKKVSALVGDLRKKNLPNGLVIPKSRVKKSLGPDSGGGRLDCRGSTQGSADETMADGGKLKTVRLKQDSGDHYSFFMVLRGGEFQTCKGRTGVPSSLKAVCIHILSPKKFMILDSAGDLHVLSLNDSGTAMEPNARYSMISKLADLHHLDHVMEVQMLAALPDISSKTQFVWISDGGYSIHLISMADTEHAIGESDKDESKHKSTSISVVGAIFTSEKIQEVVPMSSNSCLVLCQGNMFIYDRLVVMQSYLSRVHNFKRDHQELKGRPLRV</sequence>
<dbReference type="AlphaFoldDB" id="A0AAV8P673"/>